<evidence type="ECO:0000313" key="2">
    <source>
        <dbReference type="Proteomes" id="UP001302126"/>
    </source>
</evidence>
<reference evidence="1" key="2">
    <citation type="submission" date="2023-05" db="EMBL/GenBank/DDBJ databases">
        <authorList>
            <consortium name="Lawrence Berkeley National Laboratory"/>
            <person name="Steindorff A."/>
            <person name="Hensen N."/>
            <person name="Bonometti L."/>
            <person name="Westerberg I."/>
            <person name="Brannstrom I.O."/>
            <person name="Guillou S."/>
            <person name="Cros-Aarteil S."/>
            <person name="Calhoun S."/>
            <person name="Haridas S."/>
            <person name="Kuo A."/>
            <person name="Mondo S."/>
            <person name="Pangilinan J."/>
            <person name="Riley R."/>
            <person name="Labutti K."/>
            <person name="Andreopoulos B."/>
            <person name="Lipzen A."/>
            <person name="Chen C."/>
            <person name="Yanf M."/>
            <person name="Daum C."/>
            <person name="Ng V."/>
            <person name="Clum A."/>
            <person name="Ohm R."/>
            <person name="Martin F."/>
            <person name="Silar P."/>
            <person name="Natvig D."/>
            <person name="Lalanne C."/>
            <person name="Gautier V."/>
            <person name="Ament-Velasquez S.L."/>
            <person name="Kruys A."/>
            <person name="Hutchinson M.I."/>
            <person name="Powell A.J."/>
            <person name="Barry K."/>
            <person name="Miller A.N."/>
            <person name="Grigoriev I.V."/>
            <person name="Debuchy R."/>
            <person name="Gladieux P."/>
            <person name="Thoren M.H."/>
            <person name="Johannesson H."/>
        </authorList>
    </citation>
    <scope>NUCLEOTIDE SEQUENCE</scope>
    <source>
        <strain evidence="1">PSN309</strain>
    </source>
</reference>
<dbReference type="Proteomes" id="UP001302126">
    <property type="component" value="Unassembled WGS sequence"/>
</dbReference>
<protein>
    <submittedName>
        <fullName evidence="1">Uncharacterized protein</fullName>
    </submittedName>
</protein>
<reference evidence="1" key="1">
    <citation type="journal article" date="2023" name="Mol. Phylogenet. Evol.">
        <title>Genome-scale phylogeny and comparative genomics of the fungal order Sordariales.</title>
        <authorList>
            <person name="Hensen N."/>
            <person name="Bonometti L."/>
            <person name="Westerberg I."/>
            <person name="Brannstrom I.O."/>
            <person name="Guillou S."/>
            <person name="Cros-Aarteil S."/>
            <person name="Calhoun S."/>
            <person name="Haridas S."/>
            <person name="Kuo A."/>
            <person name="Mondo S."/>
            <person name="Pangilinan J."/>
            <person name="Riley R."/>
            <person name="LaButti K."/>
            <person name="Andreopoulos B."/>
            <person name="Lipzen A."/>
            <person name="Chen C."/>
            <person name="Yan M."/>
            <person name="Daum C."/>
            <person name="Ng V."/>
            <person name="Clum A."/>
            <person name="Steindorff A."/>
            <person name="Ohm R.A."/>
            <person name="Martin F."/>
            <person name="Silar P."/>
            <person name="Natvig D.O."/>
            <person name="Lalanne C."/>
            <person name="Gautier V."/>
            <person name="Ament-Velasquez S.L."/>
            <person name="Kruys A."/>
            <person name="Hutchinson M.I."/>
            <person name="Powell A.J."/>
            <person name="Barry K."/>
            <person name="Miller A.N."/>
            <person name="Grigoriev I.V."/>
            <person name="Debuchy R."/>
            <person name="Gladieux P."/>
            <person name="Hiltunen Thoren M."/>
            <person name="Johannesson H."/>
        </authorList>
    </citation>
    <scope>NUCLEOTIDE SEQUENCE</scope>
    <source>
        <strain evidence="1">PSN309</strain>
    </source>
</reference>
<gene>
    <name evidence="1" type="ORF">QBC35DRAFT_471170</name>
</gene>
<keyword evidence="2" id="KW-1185">Reference proteome</keyword>
<dbReference type="AlphaFoldDB" id="A0AAN6WZZ0"/>
<proteinExistence type="predicted"/>
<evidence type="ECO:0000313" key="1">
    <source>
        <dbReference type="EMBL" id="KAK4191096.1"/>
    </source>
</evidence>
<accession>A0AAN6WZZ0</accession>
<sequence length="218" mass="25152">MSAQTSWSVLAIPRAQMPKEDHKWFEPEDMIIVKYNLNPFTSSNDQADKKEGYPNCCEYWRTYCSDCRHKYYDRVERDFSPLARVLEAMCDNGKSSARGLGRQHRFMKPVVDGKGPVARREKYLEGGWLVVRLDCTKLKHAQDGRAVSKYCWYGSWLAVKVYKKLISQPKFEPIPQKIAALDSGAEVWGDHEEGGTKRGKLVHPDPSYRLDMGNGWRE</sequence>
<comment type="caution">
    <text evidence="1">The sequence shown here is derived from an EMBL/GenBank/DDBJ whole genome shotgun (WGS) entry which is preliminary data.</text>
</comment>
<dbReference type="EMBL" id="MU864361">
    <property type="protein sequence ID" value="KAK4191096.1"/>
    <property type="molecule type" value="Genomic_DNA"/>
</dbReference>
<name>A0AAN6WZZ0_9PEZI</name>
<organism evidence="1 2">
    <name type="scientific">Podospora australis</name>
    <dbReference type="NCBI Taxonomy" id="1536484"/>
    <lineage>
        <taxon>Eukaryota</taxon>
        <taxon>Fungi</taxon>
        <taxon>Dikarya</taxon>
        <taxon>Ascomycota</taxon>
        <taxon>Pezizomycotina</taxon>
        <taxon>Sordariomycetes</taxon>
        <taxon>Sordariomycetidae</taxon>
        <taxon>Sordariales</taxon>
        <taxon>Podosporaceae</taxon>
        <taxon>Podospora</taxon>
    </lineage>
</organism>